<dbReference type="InterPro" id="IPR025867">
    <property type="entry name" value="MnmE_helical"/>
</dbReference>
<dbReference type="EC" id="3.6.-.-" evidence="6"/>
<dbReference type="PANTHER" id="PTHR42714:SF2">
    <property type="entry name" value="TRNA MODIFICATION GTPASE GTPBP3, MITOCHONDRIAL"/>
    <property type="match status" value="1"/>
</dbReference>
<dbReference type="SUPFAM" id="SSF52540">
    <property type="entry name" value="P-loop containing nucleoside triphosphate hydrolases"/>
    <property type="match status" value="1"/>
</dbReference>
<proteinExistence type="inferred from homology"/>
<evidence type="ECO:0000256" key="3">
    <source>
        <dbReference type="ARBA" id="ARBA00022741"/>
    </source>
</evidence>
<dbReference type="Gene3D" id="3.40.50.300">
    <property type="entry name" value="P-loop containing nucleotide triphosphate hydrolases"/>
    <property type="match status" value="1"/>
</dbReference>
<dbReference type="CDD" id="cd04164">
    <property type="entry name" value="trmE"/>
    <property type="match status" value="1"/>
</dbReference>
<dbReference type="SMART" id="SM00382">
    <property type="entry name" value="AAA"/>
    <property type="match status" value="1"/>
</dbReference>
<dbReference type="Pfam" id="PF12631">
    <property type="entry name" value="MnmE_helical"/>
    <property type="match status" value="1"/>
</dbReference>
<keyword evidence="6" id="KW-0460">Magnesium</keyword>
<feature type="binding site" evidence="6">
    <location>
        <begin position="250"/>
        <end position="256"/>
    </location>
    <ligand>
        <name>GTP</name>
        <dbReference type="ChEBI" id="CHEBI:37565"/>
    </ligand>
</feature>
<dbReference type="GO" id="GO:0005525">
    <property type="term" value="F:GTP binding"/>
    <property type="evidence" value="ECO:0007669"/>
    <property type="project" value="UniProtKB-UniRule"/>
</dbReference>
<dbReference type="InterPro" id="IPR027417">
    <property type="entry name" value="P-loop_NTPase"/>
</dbReference>
<name>A0A9D1IUA2_9CLOT</name>
<feature type="binding site" evidence="6">
    <location>
        <position position="235"/>
    </location>
    <ligand>
        <name>Mg(2+)</name>
        <dbReference type="ChEBI" id="CHEBI:18420"/>
    </ligand>
</feature>
<keyword evidence="4 6" id="KW-0630">Potassium</keyword>
<feature type="binding site" evidence="6">
    <location>
        <position position="452"/>
    </location>
    <ligand>
        <name>(6S)-5-formyl-5,6,7,8-tetrahydrofolate</name>
        <dbReference type="ChEBI" id="CHEBI:57457"/>
    </ligand>
</feature>
<dbReference type="Pfam" id="PF10396">
    <property type="entry name" value="TrmE_N"/>
    <property type="match status" value="1"/>
</dbReference>
<comment type="caution">
    <text evidence="9">The sequence shown here is derived from an EMBL/GenBank/DDBJ whole genome shotgun (WGS) entry which is preliminary data.</text>
</comment>
<keyword evidence="6" id="KW-0378">Hydrolase</keyword>
<dbReference type="Proteomes" id="UP000824073">
    <property type="component" value="Unassembled WGS sequence"/>
</dbReference>
<dbReference type="Pfam" id="PF01926">
    <property type="entry name" value="MMR_HSR1"/>
    <property type="match status" value="1"/>
</dbReference>
<comment type="function">
    <text evidence="6">Exhibits a very high intrinsic GTPase hydrolysis rate. Involved in the addition of a carboxymethylaminomethyl (cmnm) group at the wobble position (U34) of certain tRNAs, forming tRNA-cmnm(5)s(2)U34.</text>
</comment>
<comment type="subcellular location">
    <subcellularLocation>
        <location evidence="6">Cytoplasm</location>
    </subcellularLocation>
</comment>
<protein>
    <recommendedName>
        <fullName evidence="6">tRNA modification GTPase MnmE</fullName>
        <ecNumber evidence="6">3.6.-.-</ecNumber>
    </recommendedName>
</protein>
<dbReference type="CDD" id="cd14858">
    <property type="entry name" value="TrmE_N"/>
    <property type="match status" value="1"/>
</dbReference>
<dbReference type="NCBIfam" id="TIGR00450">
    <property type="entry name" value="mnmE_trmE_thdF"/>
    <property type="match status" value="1"/>
</dbReference>
<dbReference type="GO" id="GO:0030488">
    <property type="term" value="P:tRNA methylation"/>
    <property type="evidence" value="ECO:0007669"/>
    <property type="project" value="TreeGrafter"/>
</dbReference>
<comment type="subunit">
    <text evidence="6">Homodimer. Heterotetramer of two MnmE and two MnmG subunits.</text>
</comment>
<dbReference type="InterPro" id="IPR003593">
    <property type="entry name" value="AAA+_ATPase"/>
</dbReference>
<comment type="caution">
    <text evidence="6">Lacks conserved residue(s) required for the propagation of feature annotation.</text>
</comment>
<dbReference type="InterPro" id="IPR006073">
    <property type="entry name" value="GTP-bd"/>
</dbReference>
<evidence type="ECO:0000256" key="1">
    <source>
        <dbReference type="ARBA" id="ARBA00011043"/>
    </source>
</evidence>
<dbReference type="InterPro" id="IPR027368">
    <property type="entry name" value="MnmE_dom2"/>
</dbReference>
<feature type="binding site" evidence="6">
    <location>
        <begin position="275"/>
        <end position="278"/>
    </location>
    <ligand>
        <name>GTP</name>
        <dbReference type="ChEBI" id="CHEBI:37565"/>
    </ligand>
</feature>
<dbReference type="GO" id="GO:0003924">
    <property type="term" value="F:GTPase activity"/>
    <property type="evidence" value="ECO:0007669"/>
    <property type="project" value="UniProtKB-UniRule"/>
</dbReference>
<evidence type="ECO:0000256" key="6">
    <source>
        <dbReference type="HAMAP-Rule" id="MF_00379"/>
    </source>
</evidence>
<dbReference type="AlphaFoldDB" id="A0A9D1IUA2"/>
<dbReference type="InterPro" id="IPR027266">
    <property type="entry name" value="TrmE/GcvT-like"/>
</dbReference>
<comment type="similarity">
    <text evidence="1 6 7">Belongs to the TRAFAC class TrmE-Era-EngA-EngB-Septin-like GTPase superfamily. TrmE GTPase family.</text>
</comment>
<reference evidence="9" key="2">
    <citation type="journal article" date="2021" name="PeerJ">
        <title>Extensive microbial diversity within the chicken gut microbiome revealed by metagenomics and culture.</title>
        <authorList>
            <person name="Gilroy R."/>
            <person name="Ravi A."/>
            <person name="Getino M."/>
            <person name="Pursley I."/>
            <person name="Horton D.L."/>
            <person name="Alikhan N.F."/>
            <person name="Baker D."/>
            <person name="Gharbi K."/>
            <person name="Hall N."/>
            <person name="Watson M."/>
            <person name="Adriaenssens E.M."/>
            <person name="Foster-Nyarko E."/>
            <person name="Jarju S."/>
            <person name="Secka A."/>
            <person name="Antonio M."/>
            <person name="Oren A."/>
            <person name="Chaudhuri R.R."/>
            <person name="La Ragione R."/>
            <person name="Hildebrand F."/>
            <person name="Pallen M.J."/>
        </authorList>
    </citation>
    <scope>NUCLEOTIDE SEQUENCE</scope>
    <source>
        <strain evidence="9">CHK191-8634</strain>
    </source>
</reference>
<keyword evidence="2 6" id="KW-0819">tRNA processing</keyword>
<dbReference type="GO" id="GO:0005829">
    <property type="term" value="C:cytosol"/>
    <property type="evidence" value="ECO:0007669"/>
    <property type="project" value="TreeGrafter"/>
</dbReference>
<dbReference type="InterPro" id="IPR005225">
    <property type="entry name" value="Small_GTP-bd"/>
</dbReference>
<dbReference type="NCBIfam" id="TIGR00231">
    <property type="entry name" value="small_GTP"/>
    <property type="match status" value="1"/>
</dbReference>
<accession>A0A9D1IUA2</accession>
<keyword evidence="6" id="KW-0479">Metal-binding</keyword>
<dbReference type="InterPro" id="IPR031168">
    <property type="entry name" value="G_TrmE"/>
</dbReference>
<reference evidence="9" key="1">
    <citation type="submission" date="2020-10" db="EMBL/GenBank/DDBJ databases">
        <authorList>
            <person name="Gilroy R."/>
        </authorList>
    </citation>
    <scope>NUCLEOTIDE SEQUENCE</scope>
    <source>
        <strain evidence="9">CHK191-8634</strain>
    </source>
</reference>
<evidence type="ECO:0000313" key="10">
    <source>
        <dbReference type="Proteomes" id="UP000824073"/>
    </source>
</evidence>
<dbReference type="PANTHER" id="PTHR42714">
    <property type="entry name" value="TRNA MODIFICATION GTPASE GTPBP3"/>
    <property type="match status" value="1"/>
</dbReference>
<sequence>MTQDTIAACSGGALPAAIGIVRLSGPDTGAIIDKIFVPKDEIPITKKKTYHLYYGKLLSQSGKSLDLCLAAFYRAPHSYTGEDMAEIFCHGSPAVVEGALRHAFALGARPAGPGEFTRRAFLNGKLGLVEAEAVADMLDAQTEQEALNAAAQLDGAIGTPLRALRSELTALCAHFYAVCDYPDEDIDPFEYSRAADTLLRAGQQLTALCDGFERGSLLKSGFPVAVVGRPNAGKSSLFNALAGAERAIVTAEAGTTRDVLEQPIALAGGRVLLLDTAGIRTPEGEAERIGVERALQAAQRARAALWVFDGSQPLADDPEALPEALRGKPCAAVVSKNDLPAAFDPAVLADRFDAVFSLSSKTGQGLKALCQWLSGLIPQAGEVLVTSPRQAALLRRALDSVNAALASAQAGMTADAFLLDVEQAIRFLGEVTGEDVSQDVVKDIFSRFCVGK</sequence>
<evidence type="ECO:0000256" key="4">
    <source>
        <dbReference type="ARBA" id="ARBA00022958"/>
    </source>
</evidence>
<dbReference type="GO" id="GO:0002098">
    <property type="term" value="P:tRNA wobble uridine modification"/>
    <property type="evidence" value="ECO:0007669"/>
    <property type="project" value="TreeGrafter"/>
</dbReference>
<keyword evidence="6" id="KW-0963">Cytoplasm</keyword>
<feature type="binding site" evidence="6">
    <location>
        <position position="125"/>
    </location>
    <ligand>
        <name>(6S)-5-formyl-5,6,7,8-tetrahydrofolate</name>
        <dbReference type="ChEBI" id="CHEBI:57457"/>
    </ligand>
</feature>
<keyword evidence="5 6" id="KW-0342">GTP-binding</keyword>
<dbReference type="InterPro" id="IPR018948">
    <property type="entry name" value="GTP-bd_TrmE_N"/>
</dbReference>
<evidence type="ECO:0000256" key="7">
    <source>
        <dbReference type="RuleBase" id="RU003313"/>
    </source>
</evidence>
<evidence type="ECO:0000256" key="5">
    <source>
        <dbReference type="ARBA" id="ARBA00023134"/>
    </source>
</evidence>
<feature type="binding site" evidence="6">
    <location>
        <position position="86"/>
    </location>
    <ligand>
        <name>(6S)-5-formyl-5,6,7,8-tetrahydrofolate</name>
        <dbReference type="ChEBI" id="CHEBI:57457"/>
    </ligand>
</feature>
<evidence type="ECO:0000259" key="8">
    <source>
        <dbReference type="SMART" id="SM00382"/>
    </source>
</evidence>
<evidence type="ECO:0000256" key="2">
    <source>
        <dbReference type="ARBA" id="ARBA00022694"/>
    </source>
</evidence>
<evidence type="ECO:0000313" key="9">
    <source>
        <dbReference type="EMBL" id="HIU43260.1"/>
    </source>
</evidence>
<dbReference type="EMBL" id="DVMR01000033">
    <property type="protein sequence ID" value="HIU43260.1"/>
    <property type="molecule type" value="Genomic_DNA"/>
</dbReference>
<feature type="binding site" evidence="6">
    <location>
        <position position="256"/>
    </location>
    <ligand>
        <name>Mg(2+)</name>
        <dbReference type="ChEBI" id="CHEBI:18420"/>
    </ligand>
</feature>
<organism evidence="9 10">
    <name type="scientific">Candidatus Ventrousia excrementavium</name>
    <dbReference type="NCBI Taxonomy" id="2840961"/>
    <lineage>
        <taxon>Bacteria</taxon>
        <taxon>Bacillati</taxon>
        <taxon>Bacillota</taxon>
        <taxon>Clostridia</taxon>
        <taxon>Eubacteriales</taxon>
        <taxon>Clostridiaceae</taxon>
        <taxon>Clostridiaceae incertae sedis</taxon>
        <taxon>Candidatus Ventrousia</taxon>
    </lineage>
</organism>
<comment type="cofactor">
    <cofactor evidence="6">
        <name>K(+)</name>
        <dbReference type="ChEBI" id="CHEBI:29103"/>
    </cofactor>
    <text evidence="6">Binds 1 potassium ion per subunit.</text>
</comment>
<dbReference type="InterPro" id="IPR004520">
    <property type="entry name" value="GTPase_MnmE"/>
</dbReference>
<dbReference type="Gene3D" id="3.30.1360.120">
    <property type="entry name" value="Probable tRNA modification gtpase trme, domain 1"/>
    <property type="match status" value="1"/>
</dbReference>
<dbReference type="Gene3D" id="1.20.120.430">
    <property type="entry name" value="tRNA modification GTPase MnmE domain 2"/>
    <property type="match status" value="1"/>
</dbReference>
<gene>
    <name evidence="6 9" type="primary">mnmE</name>
    <name evidence="6" type="synonym">trmE</name>
    <name evidence="9" type="ORF">IAB67_03060</name>
</gene>
<keyword evidence="3 6" id="KW-0547">Nucleotide-binding</keyword>
<feature type="binding site" evidence="6">
    <location>
        <begin position="231"/>
        <end position="236"/>
    </location>
    <ligand>
        <name>GTP</name>
        <dbReference type="ChEBI" id="CHEBI:37565"/>
    </ligand>
</feature>
<dbReference type="GO" id="GO:0046872">
    <property type="term" value="F:metal ion binding"/>
    <property type="evidence" value="ECO:0007669"/>
    <property type="project" value="UniProtKB-KW"/>
</dbReference>
<feature type="domain" description="AAA+ ATPase" evidence="8">
    <location>
        <begin position="220"/>
        <end position="362"/>
    </location>
</feature>
<dbReference type="HAMAP" id="MF_00379">
    <property type="entry name" value="GTPase_MnmE"/>
    <property type="match status" value="1"/>
</dbReference>
<feature type="binding site" evidence="6">
    <location>
        <position position="22"/>
    </location>
    <ligand>
        <name>(6S)-5-formyl-5,6,7,8-tetrahydrofolate</name>
        <dbReference type="ChEBI" id="CHEBI:57457"/>
    </ligand>
</feature>